<dbReference type="Proteomes" id="UP001500523">
    <property type="component" value="Unassembled WGS sequence"/>
</dbReference>
<evidence type="ECO:0000259" key="1">
    <source>
        <dbReference type="Pfam" id="PF07238"/>
    </source>
</evidence>
<comment type="caution">
    <text evidence="2">The sequence shown here is derived from an EMBL/GenBank/DDBJ whole genome shotgun (WGS) entry which is preliminary data.</text>
</comment>
<dbReference type="RefSeq" id="WP_344693703.1">
    <property type="nucleotide sequence ID" value="NZ_BAABBF010000005.1"/>
</dbReference>
<name>A0ABP7E8M3_9SPHN</name>
<evidence type="ECO:0000313" key="3">
    <source>
        <dbReference type="Proteomes" id="UP001500523"/>
    </source>
</evidence>
<proteinExistence type="predicted"/>
<dbReference type="SUPFAM" id="SSF141371">
    <property type="entry name" value="PilZ domain-like"/>
    <property type="match status" value="1"/>
</dbReference>
<protein>
    <recommendedName>
        <fullName evidence="1">PilZ domain-containing protein</fullName>
    </recommendedName>
</protein>
<organism evidence="2 3">
    <name type="scientific">Sphingomonas cynarae</name>
    <dbReference type="NCBI Taxonomy" id="930197"/>
    <lineage>
        <taxon>Bacteria</taxon>
        <taxon>Pseudomonadati</taxon>
        <taxon>Pseudomonadota</taxon>
        <taxon>Alphaproteobacteria</taxon>
        <taxon>Sphingomonadales</taxon>
        <taxon>Sphingomonadaceae</taxon>
        <taxon>Sphingomonas</taxon>
    </lineage>
</organism>
<evidence type="ECO:0000313" key="2">
    <source>
        <dbReference type="EMBL" id="GAA3715063.1"/>
    </source>
</evidence>
<dbReference type="InterPro" id="IPR009875">
    <property type="entry name" value="PilZ_domain"/>
</dbReference>
<gene>
    <name evidence="2" type="ORF">GCM10022268_24660</name>
</gene>
<sequence length="117" mass="12727">MGTNGSTRDAGRRTDHIRVVNPADQRAHHRSPAMMTAWLRLDDDEEGPQEVRIRNLSDRGLMAEPGYPVMAGTRAVLTLPGVGEVTGHVAWYAEGRIGVALDTTIDPEQVQRAVAGE</sequence>
<dbReference type="EMBL" id="BAABBF010000005">
    <property type="protein sequence ID" value="GAA3715063.1"/>
    <property type="molecule type" value="Genomic_DNA"/>
</dbReference>
<feature type="domain" description="PilZ" evidence="1">
    <location>
        <begin position="24"/>
        <end position="112"/>
    </location>
</feature>
<reference evidence="3" key="1">
    <citation type="journal article" date="2019" name="Int. J. Syst. Evol. Microbiol.">
        <title>The Global Catalogue of Microorganisms (GCM) 10K type strain sequencing project: providing services to taxonomists for standard genome sequencing and annotation.</title>
        <authorList>
            <consortium name="The Broad Institute Genomics Platform"/>
            <consortium name="The Broad Institute Genome Sequencing Center for Infectious Disease"/>
            <person name="Wu L."/>
            <person name="Ma J."/>
        </authorList>
    </citation>
    <scope>NUCLEOTIDE SEQUENCE [LARGE SCALE GENOMIC DNA]</scope>
    <source>
        <strain evidence="3">JCM 17498</strain>
    </source>
</reference>
<accession>A0ABP7E8M3</accession>
<dbReference type="Pfam" id="PF07238">
    <property type="entry name" value="PilZ"/>
    <property type="match status" value="1"/>
</dbReference>
<keyword evidence="3" id="KW-1185">Reference proteome</keyword>